<keyword evidence="3" id="KW-1185">Reference proteome</keyword>
<evidence type="ECO:0008006" key="4">
    <source>
        <dbReference type="Google" id="ProtNLM"/>
    </source>
</evidence>
<evidence type="ECO:0000313" key="3">
    <source>
        <dbReference type="Proteomes" id="UP001642484"/>
    </source>
</evidence>
<gene>
    <name evidence="2" type="ORF">CCMP2556_LOCUS42334</name>
</gene>
<organism evidence="2 3">
    <name type="scientific">Durusdinium trenchii</name>
    <dbReference type="NCBI Taxonomy" id="1381693"/>
    <lineage>
        <taxon>Eukaryota</taxon>
        <taxon>Sar</taxon>
        <taxon>Alveolata</taxon>
        <taxon>Dinophyceae</taxon>
        <taxon>Suessiales</taxon>
        <taxon>Symbiodiniaceae</taxon>
        <taxon>Durusdinium</taxon>
    </lineage>
</organism>
<protein>
    <recommendedName>
        <fullName evidence="4">DRBM domain-containing protein</fullName>
    </recommendedName>
</protein>
<proteinExistence type="predicted"/>
<feature type="region of interest" description="Disordered" evidence="1">
    <location>
        <begin position="144"/>
        <end position="163"/>
    </location>
</feature>
<accession>A0ABP0QH50</accession>
<reference evidence="2 3" key="1">
    <citation type="submission" date="2024-02" db="EMBL/GenBank/DDBJ databases">
        <authorList>
            <person name="Chen Y."/>
            <person name="Shah S."/>
            <person name="Dougan E. K."/>
            <person name="Thang M."/>
            <person name="Chan C."/>
        </authorList>
    </citation>
    <scope>NUCLEOTIDE SEQUENCE [LARGE SCALE GENOMIC DNA]</scope>
</reference>
<name>A0ABP0QH50_9DINO</name>
<dbReference type="EMBL" id="CAXAMN010024550">
    <property type="protein sequence ID" value="CAK9087569.1"/>
    <property type="molecule type" value="Genomic_DNA"/>
</dbReference>
<sequence length="163" mass="17390">MSLTAFQDNKSKLCKLLQQLLKRSLALDDVRWAHFSKQGLFLASVEVPACGLVTEGSACKTKKEAEQSAAGDALRLLERSNVTATGSTSKANEIEPVGPLSLPCQENTQGERSLCILLPGASGLSSTDPGRCARPELRRQAACEARRRVASMPSLGPGQGEEH</sequence>
<dbReference type="Gene3D" id="3.30.160.20">
    <property type="match status" value="1"/>
</dbReference>
<dbReference type="SUPFAM" id="SSF54768">
    <property type="entry name" value="dsRNA-binding domain-like"/>
    <property type="match status" value="1"/>
</dbReference>
<comment type="caution">
    <text evidence="2">The sequence shown here is derived from an EMBL/GenBank/DDBJ whole genome shotgun (WGS) entry which is preliminary data.</text>
</comment>
<evidence type="ECO:0000256" key="1">
    <source>
        <dbReference type="SAM" id="MobiDB-lite"/>
    </source>
</evidence>
<dbReference type="Proteomes" id="UP001642484">
    <property type="component" value="Unassembled WGS sequence"/>
</dbReference>
<evidence type="ECO:0000313" key="2">
    <source>
        <dbReference type="EMBL" id="CAK9087569.1"/>
    </source>
</evidence>
<dbReference type="CDD" id="cd00048">
    <property type="entry name" value="DSRM_SF"/>
    <property type="match status" value="1"/>
</dbReference>